<evidence type="ECO:0000256" key="3">
    <source>
        <dbReference type="ARBA" id="ARBA00022691"/>
    </source>
</evidence>
<dbReference type="EMBL" id="ACPB03018083">
    <property type="status" value="NOT_ANNOTATED_CDS"/>
    <property type="molecule type" value="Genomic_DNA"/>
</dbReference>
<dbReference type="eggNOG" id="KOG2084">
    <property type="taxonomic scope" value="Eukaryota"/>
</dbReference>
<dbReference type="EMBL" id="ACPB03018085">
    <property type="status" value="NOT_ANNOTATED_CDS"/>
    <property type="molecule type" value="Genomic_DNA"/>
</dbReference>
<dbReference type="EnsemblMetazoa" id="RPRC005705-RA">
    <property type="protein sequence ID" value="RPRC005705-PA"/>
    <property type="gene ID" value="RPRC005705"/>
</dbReference>
<dbReference type="Gene3D" id="1.25.40.10">
    <property type="entry name" value="Tetratricopeptide repeat domain"/>
    <property type="match status" value="1"/>
</dbReference>
<dbReference type="PROSITE" id="PS50280">
    <property type="entry name" value="SET"/>
    <property type="match status" value="1"/>
</dbReference>
<keyword evidence="1" id="KW-0489">Methyltransferase</keyword>
<accession>T1HNT1</accession>
<dbReference type="EMBL" id="ACPB03018084">
    <property type="status" value="NOT_ANNOTATED_CDS"/>
    <property type="molecule type" value="Genomic_DNA"/>
</dbReference>
<proteinExistence type="predicted"/>
<protein>
    <submittedName>
        <fullName evidence="4">SET domain-containing protein</fullName>
    </submittedName>
</protein>
<dbReference type="HOGENOM" id="CLU_021727_1_0_1"/>
<dbReference type="STRING" id="13249.T1HNT1"/>
<dbReference type="Gene3D" id="2.170.270.10">
    <property type="entry name" value="SET domain"/>
    <property type="match status" value="1"/>
</dbReference>
<dbReference type="GO" id="GO:0005737">
    <property type="term" value="C:cytoplasm"/>
    <property type="evidence" value="ECO:0007669"/>
    <property type="project" value="TreeGrafter"/>
</dbReference>
<dbReference type="SUPFAM" id="SSF82199">
    <property type="entry name" value="SET domain"/>
    <property type="match status" value="1"/>
</dbReference>
<dbReference type="VEuPathDB" id="VectorBase:RPRC005705"/>
<dbReference type="PANTHER" id="PTHR46165:SF5">
    <property type="entry name" value="RE32936P"/>
    <property type="match status" value="1"/>
</dbReference>
<dbReference type="Proteomes" id="UP000015103">
    <property type="component" value="Unassembled WGS sequence"/>
</dbReference>
<dbReference type="Gene3D" id="1.10.220.160">
    <property type="match status" value="1"/>
</dbReference>
<dbReference type="InterPro" id="IPR046341">
    <property type="entry name" value="SET_dom_sf"/>
</dbReference>
<dbReference type="InterPro" id="IPR011990">
    <property type="entry name" value="TPR-like_helical_dom_sf"/>
</dbReference>
<dbReference type="SUPFAM" id="SSF48452">
    <property type="entry name" value="TPR-like"/>
    <property type="match status" value="1"/>
</dbReference>
<reference evidence="4" key="1">
    <citation type="submission" date="2015-05" db="UniProtKB">
        <authorList>
            <consortium name="EnsemblMetazoa"/>
        </authorList>
    </citation>
    <scope>IDENTIFICATION</scope>
</reference>
<dbReference type="CDD" id="cd10536">
    <property type="entry name" value="SET_SMYD4"/>
    <property type="match status" value="1"/>
</dbReference>
<dbReference type="InParanoid" id="T1HNT1"/>
<dbReference type="PANTHER" id="PTHR46165">
    <property type="entry name" value="SET AND MYND DOMAIN-CONTAINING PROTEIN 4"/>
    <property type="match status" value="1"/>
</dbReference>
<sequence length="648" mass="73059">MDEARYAWLCSSVTLQSDKRGFFIQLAESVLESAGADWLSKFGGLKNDKQRVIACYNDREVRELVRGTLANVQKIFRSKNASFAKTKREEADHFYSKHKLDKALQLANQSVVRAPLPGVDPKVEDGLTLSLCLRSRAMILFETKDFELALSDFQLSLKYKLPEKYKADAYQMMGECYLQLGMKDKAKVSIGVAKNMATIKKFSFTNFRKEMNRTKGSEKSGTGTDGLPTLYDGESKAVPCLSSNLSMKRSDIAGRYIVANANLPVGAVVSVEPAYSSVLRMEKHGSHCLHCFKRLKCGVPCPTCSGVAFCSSACQTKSLTYHVWECPFMELMIGSGMSVVSHLSLRMVTQSKLQYFETFISGLKKPGTDHPEPKDFLFRTLMALLLLQILRNSGYFGEKGSSGIDDLTEIEIWIGCLLLRHLQVTQYNAHEIYETLAKQTDNTGNTKTNYMAVGLYPASALLNHDCTPTLARYFIGDTMVLRVERPLFTGEEVSENYGPVFTMKTLDDRQKSLMARYKFRCICEACRGKWPMLSQLTEANVTLKCRKRGCKGTYNLPIDQNKLENWHCSKCSLENRVEDQVALYKSYTSDYERGCSLLVQQEINECVNVMSEFITNCNPLISQPNRNVCLAMEVLRACWSSHANFYIL</sequence>
<dbReference type="SUPFAM" id="SSF144232">
    <property type="entry name" value="HIT/MYND zinc finger-like"/>
    <property type="match status" value="1"/>
</dbReference>
<evidence type="ECO:0000313" key="4">
    <source>
        <dbReference type="EnsemblMetazoa" id="RPRC005705-PA"/>
    </source>
</evidence>
<dbReference type="FunCoup" id="T1HNT1">
    <property type="interactions" value="465"/>
</dbReference>
<dbReference type="GO" id="GO:0008170">
    <property type="term" value="F:N-methyltransferase activity"/>
    <property type="evidence" value="ECO:0007669"/>
    <property type="project" value="UniProtKB-ARBA"/>
</dbReference>
<organism evidence="4 5">
    <name type="scientific">Rhodnius prolixus</name>
    <name type="common">Triatomid bug</name>
    <dbReference type="NCBI Taxonomy" id="13249"/>
    <lineage>
        <taxon>Eukaryota</taxon>
        <taxon>Metazoa</taxon>
        <taxon>Ecdysozoa</taxon>
        <taxon>Arthropoda</taxon>
        <taxon>Hexapoda</taxon>
        <taxon>Insecta</taxon>
        <taxon>Pterygota</taxon>
        <taxon>Neoptera</taxon>
        <taxon>Paraneoptera</taxon>
        <taxon>Hemiptera</taxon>
        <taxon>Heteroptera</taxon>
        <taxon>Panheteroptera</taxon>
        <taxon>Cimicomorpha</taxon>
        <taxon>Reduviidae</taxon>
        <taxon>Triatominae</taxon>
        <taxon>Rhodnius</taxon>
    </lineage>
</organism>
<dbReference type="InterPro" id="IPR052097">
    <property type="entry name" value="SET-MYND_domain_protein"/>
</dbReference>
<name>T1HNT1_RHOPR</name>
<dbReference type="GO" id="GO:0042826">
    <property type="term" value="F:histone deacetylase binding"/>
    <property type="evidence" value="ECO:0007669"/>
    <property type="project" value="TreeGrafter"/>
</dbReference>
<dbReference type="GO" id="GO:0008757">
    <property type="term" value="F:S-adenosylmethionine-dependent methyltransferase activity"/>
    <property type="evidence" value="ECO:0007669"/>
    <property type="project" value="UniProtKB-ARBA"/>
</dbReference>
<dbReference type="InterPro" id="IPR001214">
    <property type="entry name" value="SET_dom"/>
</dbReference>
<dbReference type="AlphaFoldDB" id="T1HNT1"/>
<dbReference type="GO" id="GO:0042051">
    <property type="term" value="P:compound eye photoreceptor development"/>
    <property type="evidence" value="ECO:0007669"/>
    <property type="project" value="TreeGrafter"/>
</dbReference>
<dbReference type="Gene3D" id="6.10.140.2220">
    <property type="match status" value="1"/>
</dbReference>
<evidence type="ECO:0000256" key="1">
    <source>
        <dbReference type="ARBA" id="ARBA00022603"/>
    </source>
</evidence>
<dbReference type="GO" id="GO:0008276">
    <property type="term" value="F:protein methyltransferase activity"/>
    <property type="evidence" value="ECO:0007669"/>
    <property type="project" value="UniProtKB-ARBA"/>
</dbReference>
<dbReference type="OMA" id="YHRFECQ"/>
<dbReference type="GO" id="GO:0032259">
    <property type="term" value="P:methylation"/>
    <property type="evidence" value="ECO:0007669"/>
    <property type="project" value="UniProtKB-KW"/>
</dbReference>
<evidence type="ECO:0000256" key="2">
    <source>
        <dbReference type="ARBA" id="ARBA00022679"/>
    </source>
</evidence>
<evidence type="ECO:0000313" key="5">
    <source>
        <dbReference type="Proteomes" id="UP000015103"/>
    </source>
</evidence>
<dbReference type="InterPro" id="IPR044421">
    <property type="entry name" value="SMYD4_SET"/>
</dbReference>
<dbReference type="GO" id="GO:0005634">
    <property type="term" value="C:nucleus"/>
    <property type="evidence" value="ECO:0007669"/>
    <property type="project" value="TreeGrafter"/>
</dbReference>
<keyword evidence="3" id="KW-0949">S-adenosyl-L-methionine</keyword>
<keyword evidence="5" id="KW-1185">Reference proteome</keyword>
<keyword evidence="2" id="KW-0808">Transferase</keyword>